<comment type="caution">
    <text evidence="1">The sequence shown here is derived from an EMBL/GenBank/DDBJ whole genome shotgun (WGS) entry which is preliminary data.</text>
</comment>
<evidence type="ECO:0000313" key="1">
    <source>
        <dbReference type="EMBL" id="MBD2611519.1"/>
    </source>
</evidence>
<organism evidence="1 2">
    <name type="scientific">Nostoc punctiforme FACHB-252</name>
    <dbReference type="NCBI Taxonomy" id="1357509"/>
    <lineage>
        <taxon>Bacteria</taxon>
        <taxon>Bacillati</taxon>
        <taxon>Cyanobacteriota</taxon>
        <taxon>Cyanophyceae</taxon>
        <taxon>Nostocales</taxon>
        <taxon>Nostocaceae</taxon>
        <taxon>Nostoc</taxon>
    </lineage>
</organism>
<keyword evidence="2" id="KW-1185">Reference proteome</keyword>
<gene>
    <name evidence="1" type="ORF">H6G94_09580</name>
</gene>
<sequence length="125" mass="14095">MFTRSELEIKTVPELRDMCRKYGIRPTGSAAYKGSYITSLLSFPIIAIGQMESERGLRLPSLAAIQVIGSAIDEMNSPTAEQAALIRISMEGRRMGYPDRYKQEELLGRYMAKMKLEEVMSLLAR</sequence>
<protein>
    <submittedName>
        <fullName evidence="1">Uncharacterized protein</fullName>
    </submittedName>
</protein>
<evidence type="ECO:0000313" key="2">
    <source>
        <dbReference type="Proteomes" id="UP000606396"/>
    </source>
</evidence>
<reference evidence="1 2" key="1">
    <citation type="journal article" date="2020" name="ISME J.">
        <title>Comparative genomics reveals insights into cyanobacterial evolution and habitat adaptation.</title>
        <authorList>
            <person name="Chen M.Y."/>
            <person name="Teng W.K."/>
            <person name="Zhao L."/>
            <person name="Hu C.X."/>
            <person name="Zhou Y.K."/>
            <person name="Han B.P."/>
            <person name="Song L.R."/>
            <person name="Shu W.S."/>
        </authorList>
    </citation>
    <scope>NUCLEOTIDE SEQUENCE [LARGE SCALE GENOMIC DNA]</scope>
    <source>
        <strain evidence="1 2">FACHB-252</strain>
    </source>
</reference>
<dbReference type="Proteomes" id="UP000606396">
    <property type="component" value="Unassembled WGS sequence"/>
</dbReference>
<accession>A0ABR8H7P9</accession>
<name>A0ABR8H7P9_NOSPU</name>
<dbReference type="EMBL" id="JACJTC010000006">
    <property type="protein sequence ID" value="MBD2611519.1"/>
    <property type="molecule type" value="Genomic_DNA"/>
</dbReference>
<proteinExistence type="predicted"/>